<gene>
    <name evidence="1" type="ORF">JMJ35_004050</name>
</gene>
<evidence type="ECO:0000313" key="1">
    <source>
        <dbReference type="EMBL" id="KAK0513064.1"/>
    </source>
</evidence>
<dbReference type="PANTHER" id="PTHR33112:SF16">
    <property type="entry name" value="HETEROKARYON INCOMPATIBILITY DOMAIN-CONTAINING PROTEIN"/>
    <property type="match status" value="1"/>
</dbReference>
<organism evidence="1 2">
    <name type="scientific">Cladonia borealis</name>
    <dbReference type="NCBI Taxonomy" id="184061"/>
    <lineage>
        <taxon>Eukaryota</taxon>
        <taxon>Fungi</taxon>
        <taxon>Dikarya</taxon>
        <taxon>Ascomycota</taxon>
        <taxon>Pezizomycotina</taxon>
        <taxon>Lecanoromycetes</taxon>
        <taxon>OSLEUM clade</taxon>
        <taxon>Lecanoromycetidae</taxon>
        <taxon>Lecanorales</taxon>
        <taxon>Lecanorineae</taxon>
        <taxon>Cladoniaceae</taxon>
        <taxon>Cladonia</taxon>
    </lineage>
</organism>
<comment type="caution">
    <text evidence="1">The sequence shown here is derived from an EMBL/GenBank/DDBJ whole genome shotgun (WGS) entry which is preliminary data.</text>
</comment>
<dbReference type="Proteomes" id="UP001166286">
    <property type="component" value="Unassembled WGS sequence"/>
</dbReference>
<name>A0AA39R3Q8_9LECA</name>
<keyword evidence="2" id="KW-1185">Reference proteome</keyword>
<dbReference type="PANTHER" id="PTHR33112">
    <property type="entry name" value="DOMAIN PROTEIN, PUTATIVE-RELATED"/>
    <property type="match status" value="1"/>
</dbReference>
<proteinExistence type="predicted"/>
<accession>A0AA39R3Q8</accession>
<evidence type="ECO:0000313" key="2">
    <source>
        <dbReference type="Proteomes" id="UP001166286"/>
    </source>
</evidence>
<dbReference type="AlphaFoldDB" id="A0AA39R3Q8"/>
<protein>
    <recommendedName>
        <fullName evidence="3">Heterokaryon incompatibility protein</fullName>
    </recommendedName>
</protein>
<sequence length="329" mass="37449">MSRRILKFGSSELEWVCDSKHASEGHPDEKPPLYTHEKDCFDALRNLDSQISRFGPLSRHNVWYDIVEHYTKCELSYKSDMLPALSGVATQYQKMTGDRYFAGLWKSDLARGLLWRTPHLSPDQLWVNTGKARGFRGSSRPANYRAPTWSWSSIDATYINWDLVSDWSSIDGIVVTTELVDESKQGESCYELLDISTDTADLNKFGEVTGGRLSVQGPILPAYVWGFKEDTDRQDYEDNIVLESRKHNNVFIGRFDPDVTGYKPSSISIVPIIRPKESFQATDIEEERVLCLALEPFPGQAGFYTRVGVATIVSWKYFRGISLSKIIMF</sequence>
<evidence type="ECO:0008006" key="3">
    <source>
        <dbReference type="Google" id="ProtNLM"/>
    </source>
</evidence>
<reference evidence="1" key="1">
    <citation type="submission" date="2023-03" db="EMBL/GenBank/DDBJ databases">
        <title>Complete genome of Cladonia borealis.</title>
        <authorList>
            <person name="Park H."/>
        </authorList>
    </citation>
    <scope>NUCLEOTIDE SEQUENCE</scope>
    <source>
        <strain evidence="1">ANT050790</strain>
    </source>
</reference>
<dbReference type="EMBL" id="JAFEKC020000008">
    <property type="protein sequence ID" value="KAK0513064.1"/>
    <property type="molecule type" value="Genomic_DNA"/>
</dbReference>